<sequence length="101" mass="11101">MLACYATSVLANSHHWGVCARDIKVDTSGRLDKPSQTPVTTGEQLDKATKAACIQYQAQNDGMRHKVPATHPQGILGAKSGIIGVWFTRTRTQLVLLKVRW</sequence>
<gene>
    <name evidence="1" type="ORF">VDBG_06628</name>
</gene>
<reference evidence="2" key="1">
    <citation type="journal article" date="2011" name="PLoS Pathog.">
        <title>Comparative genomics yields insights into niche adaptation of plant vascular wilt pathogens.</title>
        <authorList>
            <person name="Klosterman S.J."/>
            <person name="Subbarao K.V."/>
            <person name="Kang S."/>
            <person name="Veronese P."/>
            <person name="Gold S.E."/>
            <person name="Thomma B.P.H.J."/>
            <person name="Chen Z."/>
            <person name="Henrissat B."/>
            <person name="Lee Y.-H."/>
            <person name="Park J."/>
            <person name="Garcia-Pedrajas M.D."/>
            <person name="Barbara D.J."/>
            <person name="Anchieta A."/>
            <person name="de Jonge R."/>
            <person name="Santhanam P."/>
            <person name="Maruthachalam K."/>
            <person name="Atallah Z."/>
            <person name="Amyotte S.G."/>
            <person name="Paz Z."/>
            <person name="Inderbitzin P."/>
            <person name="Hayes R.J."/>
            <person name="Heiman D.I."/>
            <person name="Young S."/>
            <person name="Zeng Q."/>
            <person name="Engels R."/>
            <person name="Galagan J."/>
            <person name="Cuomo C.A."/>
            <person name="Dobinson K.F."/>
            <person name="Ma L.-J."/>
        </authorList>
    </citation>
    <scope>NUCLEOTIDE SEQUENCE [LARGE SCALE GENOMIC DNA]</scope>
    <source>
        <strain evidence="2">VaMs.102 / ATCC MYA-4576 / FGSC 10136</strain>
    </source>
</reference>
<name>C9SP03_VERA1</name>
<dbReference type="KEGG" id="val:VDBG_06628"/>
<protein>
    <submittedName>
        <fullName evidence="1">Predicted protein</fullName>
    </submittedName>
</protein>
<accession>C9SP03</accession>
<dbReference type="HOGENOM" id="CLU_2293836_0_0_1"/>
<dbReference type="RefSeq" id="XP_003003066.1">
    <property type="nucleotide sequence ID" value="XM_003003020.1"/>
</dbReference>
<proteinExistence type="predicted"/>
<dbReference type="GeneID" id="9537108"/>
<organism evidence="2">
    <name type="scientific">Verticillium alfalfae (strain VaMs.102 / ATCC MYA-4576 / FGSC 10136)</name>
    <name type="common">Verticillium wilt of alfalfa</name>
    <name type="synonym">Verticillium albo-atrum</name>
    <dbReference type="NCBI Taxonomy" id="526221"/>
    <lineage>
        <taxon>Eukaryota</taxon>
        <taxon>Fungi</taxon>
        <taxon>Dikarya</taxon>
        <taxon>Ascomycota</taxon>
        <taxon>Pezizomycotina</taxon>
        <taxon>Sordariomycetes</taxon>
        <taxon>Hypocreomycetidae</taxon>
        <taxon>Glomerellales</taxon>
        <taxon>Plectosphaerellaceae</taxon>
        <taxon>Verticillium</taxon>
    </lineage>
</organism>
<evidence type="ECO:0000313" key="1">
    <source>
        <dbReference type="EMBL" id="EEY20518.1"/>
    </source>
</evidence>
<keyword evidence="2" id="KW-1185">Reference proteome</keyword>
<dbReference type="EMBL" id="DS985221">
    <property type="protein sequence ID" value="EEY20518.1"/>
    <property type="molecule type" value="Genomic_DNA"/>
</dbReference>
<dbReference type="eggNOG" id="ENOG502RNV2">
    <property type="taxonomic scope" value="Eukaryota"/>
</dbReference>
<dbReference type="OMA" id="HKVPATH"/>
<evidence type="ECO:0000313" key="2">
    <source>
        <dbReference type="Proteomes" id="UP000008698"/>
    </source>
</evidence>
<dbReference type="AlphaFoldDB" id="C9SP03"/>
<dbReference type="Proteomes" id="UP000008698">
    <property type="component" value="Unassembled WGS sequence"/>
</dbReference>